<dbReference type="InterPro" id="IPR016092">
    <property type="entry name" value="ATAP"/>
</dbReference>
<dbReference type="GO" id="GO:0016226">
    <property type="term" value="P:iron-sulfur cluster assembly"/>
    <property type="evidence" value="ECO:0007669"/>
    <property type="project" value="InterPro"/>
</dbReference>
<organism evidence="2 3">
    <name type="scientific">Buchnera aphidicola</name>
    <name type="common">Muscaphis stroyani</name>
    <dbReference type="NCBI Taxonomy" id="1241869"/>
    <lineage>
        <taxon>Bacteria</taxon>
        <taxon>Pseudomonadati</taxon>
        <taxon>Pseudomonadota</taxon>
        <taxon>Gammaproteobacteria</taxon>
        <taxon>Enterobacterales</taxon>
        <taxon>Erwiniaceae</taxon>
        <taxon>Buchnera</taxon>
    </lineage>
</organism>
<dbReference type="GO" id="GO:0005506">
    <property type="term" value="F:iron ion binding"/>
    <property type="evidence" value="ECO:0007669"/>
    <property type="project" value="TreeGrafter"/>
</dbReference>
<evidence type="ECO:0000313" key="2">
    <source>
        <dbReference type="EMBL" id="QCI24222.1"/>
    </source>
</evidence>
<reference evidence="2 3" key="1">
    <citation type="submission" date="2018-12" db="EMBL/GenBank/DDBJ databases">
        <authorList>
            <person name="Chong R.A."/>
        </authorList>
    </citation>
    <scope>NUCLEOTIDE SEQUENCE [LARGE SCALE GENOMIC DNA]</scope>
    <source>
        <strain evidence="2 3">Mst</strain>
    </source>
</reference>
<dbReference type="PANTHER" id="PTHR43011:SF1">
    <property type="entry name" value="IRON-SULFUR CLUSTER ASSEMBLY 2 HOMOLOG, MITOCHONDRIAL"/>
    <property type="match status" value="1"/>
</dbReference>
<dbReference type="GO" id="GO:0051539">
    <property type="term" value="F:4 iron, 4 sulfur cluster binding"/>
    <property type="evidence" value="ECO:0007669"/>
    <property type="project" value="TreeGrafter"/>
</dbReference>
<evidence type="ECO:0000313" key="3">
    <source>
        <dbReference type="Proteomes" id="UP000298673"/>
    </source>
</evidence>
<dbReference type="Pfam" id="PF01521">
    <property type="entry name" value="Fe-S_biosyn"/>
    <property type="match status" value="1"/>
</dbReference>
<dbReference type="SUPFAM" id="SSF89360">
    <property type="entry name" value="HesB-like domain"/>
    <property type="match status" value="1"/>
</dbReference>
<sequence>MKEKKINSNYKKNDKSYNIKITESAIKQITFLTNLSDDKKSIRLSIKKSGCAGFKYTMTLAKKKHEKEIVITYKNISIYVNAQEANFLNGIEIDFINSNINKIFKFYNKKLNHFCGCGESFSLNENDFNHS</sequence>
<name>A0A4D6Y456_9GAMM</name>
<reference evidence="2 3" key="2">
    <citation type="submission" date="2019-05" db="EMBL/GenBank/DDBJ databases">
        <title>Genome evolution of the obligate endosymbiont Buchnera aphidicola.</title>
        <authorList>
            <person name="Moran N.A."/>
        </authorList>
    </citation>
    <scope>NUCLEOTIDE SEQUENCE [LARGE SCALE GENOMIC DNA]</scope>
    <source>
        <strain evidence="2 3">Mst</strain>
    </source>
</reference>
<feature type="domain" description="Core" evidence="1">
    <location>
        <begin position="18"/>
        <end position="118"/>
    </location>
</feature>
<dbReference type="Proteomes" id="UP000298673">
    <property type="component" value="Chromosome"/>
</dbReference>
<dbReference type="GO" id="GO:0051537">
    <property type="term" value="F:2 iron, 2 sulfur cluster binding"/>
    <property type="evidence" value="ECO:0007669"/>
    <property type="project" value="TreeGrafter"/>
</dbReference>
<protein>
    <submittedName>
        <fullName evidence="2">Iron-sulfur cluster assembly accessory protein</fullName>
    </submittedName>
</protein>
<dbReference type="InterPro" id="IPR035903">
    <property type="entry name" value="HesB-like_dom_sf"/>
</dbReference>
<dbReference type="Gene3D" id="2.60.300.12">
    <property type="entry name" value="HesB-like domain"/>
    <property type="match status" value="1"/>
</dbReference>
<dbReference type="EMBL" id="CP034861">
    <property type="protein sequence ID" value="QCI24222.1"/>
    <property type="molecule type" value="Genomic_DNA"/>
</dbReference>
<accession>A0A4D6Y456</accession>
<evidence type="ECO:0000259" key="1">
    <source>
        <dbReference type="Pfam" id="PF01521"/>
    </source>
</evidence>
<gene>
    <name evidence="2" type="ORF">D9V75_00570</name>
</gene>
<dbReference type="RefSeq" id="WP_158343249.1">
    <property type="nucleotide sequence ID" value="NZ_CP034861.1"/>
</dbReference>
<dbReference type="InterPro" id="IPR000361">
    <property type="entry name" value="ATAP_core_dom"/>
</dbReference>
<dbReference type="OrthoDB" id="9801228at2"/>
<proteinExistence type="predicted"/>
<dbReference type="PANTHER" id="PTHR43011">
    <property type="entry name" value="IRON-SULFUR CLUSTER ASSEMBLY 2 HOMOLOG, MITOCHONDRIAL"/>
    <property type="match status" value="1"/>
</dbReference>
<dbReference type="AlphaFoldDB" id="A0A4D6Y456"/>
<dbReference type="NCBIfam" id="TIGR00049">
    <property type="entry name" value="iron-sulfur cluster assembly accessory protein"/>
    <property type="match status" value="1"/>
</dbReference>